<evidence type="ECO:0000259" key="1">
    <source>
        <dbReference type="Pfam" id="PF07883"/>
    </source>
</evidence>
<dbReference type="Gene3D" id="2.60.120.10">
    <property type="entry name" value="Jelly Rolls"/>
    <property type="match status" value="1"/>
</dbReference>
<dbReference type="Proteomes" id="UP001501411">
    <property type="component" value="Unassembled WGS sequence"/>
</dbReference>
<dbReference type="PANTHER" id="PTHR36440:SF1">
    <property type="entry name" value="PUTATIVE (AFU_ORTHOLOGUE AFUA_8G07350)-RELATED"/>
    <property type="match status" value="1"/>
</dbReference>
<dbReference type="PANTHER" id="PTHR36440">
    <property type="entry name" value="PUTATIVE (AFU_ORTHOLOGUE AFUA_8G07350)-RELATED"/>
    <property type="match status" value="1"/>
</dbReference>
<dbReference type="InterPro" id="IPR013096">
    <property type="entry name" value="Cupin_2"/>
</dbReference>
<sequence length="187" mass="21205">MLYILGNIKSHSPSLFATAGMGSQYCIKIYIMEQIQTLDTFRQYHGGYFKTLLSPFQTGGTMAIMDMTLPQGAEPPLHLHTLEDETFYLLEGRILFRVGDENILAKEGDTVFAIRNIPHDFKIISEYARFITIISPGDFWHYFMEFSNSCKGEPSIIPPQGPPSSGELAKLISRLADRYGLRFVREV</sequence>
<reference evidence="3" key="1">
    <citation type="journal article" date="2019" name="Int. J. Syst. Evol. Microbiol.">
        <title>The Global Catalogue of Microorganisms (GCM) 10K type strain sequencing project: providing services to taxonomists for standard genome sequencing and annotation.</title>
        <authorList>
            <consortium name="The Broad Institute Genomics Platform"/>
            <consortium name="The Broad Institute Genome Sequencing Center for Infectious Disease"/>
            <person name="Wu L."/>
            <person name="Ma J."/>
        </authorList>
    </citation>
    <scope>NUCLEOTIDE SEQUENCE [LARGE SCALE GENOMIC DNA]</scope>
    <source>
        <strain evidence="3">JCM 18200</strain>
    </source>
</reference>
<dbReference type="InterPro" id="IPR053146">
    <property type="entry name" value="QDO-like"/>
</dbReference>
<feature type="domain" description="Cupin type-2" evidence="1">
    <location>
        <begin position="67"/>
        <end position="133"/>
    </location>
</feature>
<dbReference type="Pfam" id="PF07883">
    <property type="entry name" value="Cupin_2"/>
    <property type="match status" value="1"/>
</dbReference>
<keyword evidence="3" id="KW-1185">Reference proteome</keyword>
<comment type="caution">
    <text evidence="2">The sequence shown here is derived from an EMBL/GenBank/DDBJ whole genome shotgun (WGS) entry which is preliminary data.</text>
</comment>
<name>A0ABP9C6S8_9SPHI</name>
<dbReference type="InterPro" id="IPR011051">
    <property type="entry name" value="RmlC_Cupin_sf"/>
</dbReference>
<organism evidence="2 3">
    <name type="scientific">Olivibacter ginsenosidimutans</name>
    <dbReference type="NCBI Taxonomy" id="1176537"/>
    <lineage>
        <taxon>Bacteria</taxon>
        <taxon>Pseudomonadati</taxon>
        <taxon>Bacteroidota</taxon>
        <taxon>Sphingobacteriia</taxon>
        <taxon>Sphingobacteriales</taxon>
        <taxon>Sphingobacteriaceae</taxon>
        <taxon>Olivibacter</taxon>
    </lineage>
</organism>
<dbReference type="SUPFAM" id="SSF51182">
    <property type="entry name" value="RmlC-like cupins"/>
    <property type="match status" value="1"/>
</dbReference>
<protein>
    <recommendedName>
        <fullName evidence="1">Cupin type-2 domain-containing protein</fullName>
    </recommendedName>
</protein>
<dbReference type="InterPro" id="IPR014710">
    <property type="entry name" value="RmlC-like_jellyroll"/>
</dbReference>
<proteinExistence type="predicted"/>
<gene>
    <name evidence="2" type="ORF">GCM10023231_38290</name>
</gene>
<accession>A0ABP9C6S8</accession>
<evidence type="ECO:0000313" key="2">
    <source>
        <dbReference type="EMBL" id="GAA4805427.1"/>
    </source>
</evidence>
<dbReference type="EMBL" id="BAABIQ010000043">
    <property type="protein sequence ID" value="GAA4805427.1"/>
    <property type="molecule type" value="Genomic_DNA"/>
</dbReference>
<evidence type="ECO:0000313" key="3">
    <source>
        <dbReference type="Proteomes" id="UP001501411"/>
    </source>
</evidence>